<name>A0A975W887_9RHOB</name>
<evidence type="ECO:0000313" key="2">
    <source>
        <dbReference type="EMBL" id="SEJ05268.1"/>
    </source>
</evidence>
<dbReference type="AlphaFoldDB" id="A0A975W887"/>
<keyword evidence="1" id="KW-0732">Signal</keyword>
<dbReference type="RefSeq" id="WP_048531473.1">
    <property type="nucleotide sequence ID" value="NZ_CATLQZ010000031.1"/>
</dbReference>
<organism evidence="2 3">
    <name type="scientific">Marinovum algicola</name>
    <dbReference type="NCBI Taxonomy" id="42444"/>
    <lineage>
        <taxon>Bacteria</taxon>
        <taxon>Pseudomonadati</taxon>
        <taxon>Pseudomonadota</taxon>
        <taxon>Alphaproteobacteria</taxon>
        <taxon>Rhodobacterales</taxon>
        <taxon>Roseobacteraceae</taxon>
        <taxon>Marinovum</taxon>
    </lineage>
</organism>
<feature type="signal peptide" evidence="1">
    <location>
        <begin position="1"/>
        <end position="20"/>
    </location>
</feature>
<proteinExistence type="predicted"/>
<dbReference type="Proteomes" id="UP000182932">
    <property type="component" value="Unassembled WGS sequence"/>
</dbReference>
<sequence>MKKLLLSAGVIAGLAGSALAQGAAPGLSPDPDYPLYVEANGIQYWCRDTLTTLPDGTPARLCRRLSSFQTNGGAALPATVGIALLGLALLGDEGGSSSGTD</sequence>
<evidence type="ECO:0000256" key="1">
    <source>
        <dbReference type="SAM" id="SignalP"/>
    </source>
</evidence>
<keyword evidence="3" id="KW-1185">Reference proteome</keyword>
<feature type="chain" id="PRO_5036925997" evidence="1">
    <location>
        <begin position="21"/>
        <end position="101"/>
    </location>
</feature>
<evidence type="ECO:0000313" key="3">
    <source>
        <dbReference type="Proteomes" id="UP000182932"/>
    </source>
</evidence>
<reference evidence="2 3" key="1">
    <citation type="submission" date="2016-10" db="EMBL/GenBank/DDBJ databases">
        <authorList>
            <person name="Varghese N."/>
            <person name="Submissions S."/>
        </authorList>
    </citation>
    <scope>NUCLEOTIDE SEQUENCE [LARGE SCALE GENOMIC DNA]</scope>
    <source>
        <strain evidence="2 3">FF3</strain>
    </source>
</reference>
<gene>
    <name evidence="2" type="ORF">SAMN04487940_10374</name>
</gene>
<accession>A0A975W887</accession>
<comment type="caution">
    <text evidence="2">The sequence shown here is derived from an EMBL/GenBank/DDBJ whole genome shotgun (WGS) entry which is preliminary data.</text>
</comment>
<dbReference type="GeneID" id="80817435"/>
<protein>
    <submittedName>
        <fullName evidence="2">Uncharacterized protein</fullName>
    </submittedName>
</protein>
<dbReference type="EMBL" id="FNYY01000003">
    <property type="protein sequence ID" value="SEJ05268.1"/>
    <property type="molecule type" value="Genomic_DNA"/>
</dbReference>